<organism evidence="1">
    <name type="scientific">Arundo donax</name>
    <name type="common">Giant reed</name>
    <name type="synonym">Donax arundinaceus</name>
    <dbReference type="NCBI Taxonomy" id="35708"/>
    <lineage>
        <taxon>Eukaryota</taxon>
        <taxon>Viridiplantae</taxon>
        <taxon>Streptophyta</taxon>
        <taxon>Embryophyta</taxon>
        <taxon>Tracheophyta</taxon>
        <taxon>Spermatophyta</taxon>
        <taxon>Magnoliopsida</taxon>
        <taxon>Liliopsida</taxon>
        <taxon>Poales</taxon>
        <taxon>Poaceae</taxon>
        <taxon>PACMAD clade</taxon>
        <taxon>Arundinoideae</taxon>
        <taxon>Arundineae</taxon>
        <taxon>Arundo</taxon>
    </lineage>
</organism>
<reference evidence="1" key="1">
    <citation type="submission" date="2014-09" db="EMBL/GenBank/DDBJ databases">
        <authorList>
            <person name="Magalhaes I.L.F."/>
            <person name="Oliveira U."/>
            <person name="Santos F.R."/>
            <person name="Vidigal T.H.D.A."/>
            <person name="Brescovit A.D."/>
            <person name="Santos A.J."/>
        </authorList>
    </citation>
    <scope>NUCLEOTIDE SEQUENCE</scope>
    <source>
        <tissue evidence="1">Shoot tissue taken approximately 20 cm above the soil surface</tissue>
    </source>
</reference>
<accession>A0A0A9BBT1</accession>
<dbReference type="AlphaFoldDB" id="A0A0A9BBT1"/>
<reference evidence="1" key="2">
    <citation type="journal article" date="2015" name="Data Brief">
        <title>Shoot transcriptome of the giant reed, Arundo donax.</title>
        <authorList>
            <person name="Barrero R.A."/>
            <person name="Guerrero F.D."/>
            <person name="Moolhuijzen P."/>
            <person name="Goolsby J.A."/>
            <person name="Tidwell J."/>
            <person name="Bellgard S.E."/>
            <person name="Bellgard M.I."/>
        </authorList>
    </citation>
    <scope>NUCLEOTIDE SEQUENCE</scope>
    <source>
        <tissue evidence="1">Shoot tissue taken approximately 20 cm above the soil surface</tissue>
    </source>
</reference>
<sequence length="52" mass="5532">MLGDCGVAEDVRNVGCSLLLCGLKQIDTAFFEDDCAAISLVLAIVFELVLQV</sequence>
<evidence type="ECO:0000313" key="1">
    <source>
        <dbReference type="EMBL" id="JAD58665.1"/>
    </source>
</evidence>
<name>A0A0A9BBT1_ARUDO</name>
<proteinExistence type="predicted"/>
<dbReference type="EMBL" id="GBRH01239230">
    <property type="protein sequence ID" value="JAD58665.1"/>
    <property type="molecule type" value="Transcribed_RNA"/>
</dbReference>
<protein>
    <submittedName>
        <fullName evidence="1">Uncharacterized protein</fullName>
    </submittedName>
</protein>